<evidence type="ECO:0000256" key="3">
    <source>
        <dbReference type="ARBA" id="ARBA00023043"/>
    </source>
</evidence>
<dbReference type="OrthoDB" id="10252328at2759"/>
<keyword evidence="3 6" id="KW-0040">ANK repeat</keyword>
<dbReference type="InParanoid" id="A0A6J2VPG4"/>
<evidence type="ECO:0000313" key="9">
    <source>
        <dbReference type="Proteomes" id="UP000504632"/>
    </source>
</evidence>
<gene>
    <name evidence="10" type="primary">LOC115815142</name>
</gene>
<evidence type="ECO:0000313" key="10">
    <source>
        <dbReference type="RefSeq" id="XP_030633967.1"/>
    </source>
</evidence>
<dbReference type="Proteomes" id="UP000504632">
    <property type="component" value="Chromosome 6"/>
</dbReference>
<keyword evidence="9" id="KW-1185">Reference proteome</keyword>
<dbReference type="SMART" id="SM00248">
    <property type="entry name" value="ANK"/>
    <property type="match status" value="4"/>
</dbReference>
<dbReference type="InterPro" id="IPR002110">
    <property type="entry name" value="Ankyrin_rpt"/>
</dbReference>
<organism evidence="9 10">
    <name type="scientific">Chanos chanos</name>
    <name type="common">Milkfish</name>
    <name type="synonym">Mugil chanos</name>
    <dbReference type="NCBI Taxonomy" id="29144"/>
    <lineage>
        <taxon>Eukaryota</taxon>
        <taxon>Metazoa</taxon>
        <taxon>Chordata</taxon>
        <taxon>Craniata</taxon>
        <taxon>Vertebrata</taxon>
        <taxon>Euteleostomi</taxon>
        <taxon>Actinopterygii</taxon>
        <taxon>Neopterygii</taxon>
        <taxon>Teleostei</taxon>
        <taxon>Ostariophysi</taxon>
        <taxon>Gonorynchiformes</taxon>
        <taxon>Chanidae</taxon>
        <taxon>Chanos</taxon>
    </lineage>
</organism>
<keyword evidence="2" id="KW-0805">Transcription regulation</keyword>
<feature type="region of interest" description="Disordered" evidence="7">
    <location>
        <begin position="1"/>
        <end position="71"/>
    </location>
</feature>
<dbReference type="SUPFAM" id="SSF48403">
    <property type="entry name" value="Ankyrin repeat"/>
    <property type="match status" value="1"/>
</dbReference>
<name>A0A6J2VPG4_CHACN</name>
<sequence>MVSSQVETTERKKMQQHRRERRNRGDGFYSCDSSPMPGSPPSKRCGSDVSGINRSHSDVYNSSKPSTPKTEKRYLGVRVRMPVRDMLRNIRIAKGMDPKEIQGKSTKASKGDKKRVNTNGERRNALKKHQTKGLEELAIIVEVLEEDLRTSRSHRQANKLGSSTLFSEQKGKSFGEDVSSQNPFFRQKRGNEQSLSPSHSWPSENSPTYSVEDYNFFPSPAYSQCINQYPSIQGGYSSDESDDYRCSDQYGMAYSPSSYEYQVPSPTDSAFTNPELDCWSDYQESLGGPWPCSLLEKWENMVFFRTQMEREESLLREVSDRELLAMDENGKTYLHKVVEEGRRAVVYVVAKRMAALKKLDAKDAEGKTPLHLATQKNQHLMVADLISLGADVNERDKYGKTCLHLAAERGYVRVLEVLKNAMKNGMYIELEAREMNGRTALQCAAVALNSSVCGLELSIVPSQVRLHNLRQEQMMETLECLLQMECNLHSLDHQLKEQASMMKPGMDSLKCEQFAHLPSREDKAMYMI</sequence>
<dbReference type="PROSITE" id="PS50088">
    <property type="entry name" value="ANK_REPEAT"/>
    <property type="match status" value="1"/>
</dbReference>
<feature type="region of interest" description="Disordered" evidence="7">
    <location>
        <begin position="150"/>
        <end position="182"/>
    </location>
</feature>
<evidence type="ECO:0000256" key="5">
    <source>
        <dbReference type="ARBA" id="ARBA00023163"/>
    </source>
</evidence>
<feature type="region of interest" description="Disordered" evidence="7">
    <location>
        <begin position="96"/>
        <end position="130"/>
    </location>
</feature>
<dbReference type="Pfam" id="PF00023">
    <property type="entry name" value="Ank"/>
    <property type="match status" value="1"/>
</dbReference>
<dbReference type="AlphaFoldDB" id="A0A6J2VPG4"/>
<reference evidence="10" key="1">
    <citation type="submission" date="2025-08" db="UniProtKB">
        <authorList>
            <consortium name="RefSeq"/>
        </authorList>
    </citation>
    <scope>IDENTIFICATION</scope>
</reference>
<dbReference type="GeneID" id="115815142"/>
<evidence type="ECO:0000259" key="8">
    <source>
        <dbReference type="PROSITE" id="PS52003"/>
    </source>
</evidence>
<dbReference type="InterPro" id="IPR047571">
    <property type="entry name" value="OCA"/>
</dbReference>
<dbReference type="Pfam" id="PF12796">
    <property type="entry name" value="Ank_2"/>
    <property type="match status" value="1"/>
</dbReference>
<feature type="repeat" description="ANK" evidence="6">
    <location>
        <begin position="365"/>
        <end position="397"/>
    </location>
</feature>
<protein>
    <submittedName>
        <fullName evidence="10">NF-kappa-B inhibitor zeta</fullName>
    </submittedName>
</protein>
<evidence type="ECO:0000256" key="1">
    <source>
        <dbReference type="ARBA" id="ARBA00022737"/>
    </source>
</evidence>
<evidence type="ECO:0000256" key="7">
    <source>
        <dbReference type="SAM" id="MobiDB-lite"/>
    </source>
</evidence>
<proteinExistence type="predicted"/>
<dbReference type="PANTHER" id="PTHR24124:SF8">
    <property type="entry name" value="OCA DOMAIN-CONTAINING PROTEIN"/>
    <property type="match status" value="1"/>
</dbReference>
<keyword evidence="5" id="KW-0804">Transcription</keyword>
<feature type="region of interest" description="Disordered" evidence="7">
    <location>
        <begin position="187"/>
        <end position="206"/>
    </location>
</feature>
<keyword evidence="1" id="KW-0677">Repeat</keyword>
<evidence type="ECO:0000256" key="2">
    <source>
        <dbReference type="ARBA" id="ARBA00023015"/>
    </source>
</evidence>
<feature type="compositionally biased region" description="Polar residues" evidence="7">
    <location>
        <begin position="192"/>
        <end position="206"/>
    </location>
</feature>
<dbReference type="Gene3D" id="1.25.40.20">
    <property type="entry name" value="Ankyrin repeat-containing domain"/>
    <property type="match status" value="1"/>
</dbReference>
<dbReference type="PANTHER" id="PTHR24124">
    <property type="entry name" value="ANKYRIN REPEAT FAMILY A"/>
    <property type="match status" value="1"/>
</dbReference>
<dbReference type="GO" id="GO:0010468">
    <property type="term" value="P:regulation of gene expression"/>
    <property type="evidence" value="ECO:0007669"/>
    <property type="project" value="TreeGrafter"/>
</dbReference>
<keyword evidence="4" id="KW-0010">Activator</keyword>
<feature type="compositionally biased region" description="Polar residues" evidence="7">
    <location>
        <begin position="50"/>
        <end position="68"/>
    </location>
</feature>
<evidence type="ECO:0000256" key="4">
    <source>
        <dbReference type="ARBA" id="ARBA00023159"/>
    </source>
</evidence>
<dbReference type="PROSITE" id="PS50297">
    <property type="entry name" value="ANK_REP_REGION"/>
    <property type="match status" value="1"/>
</dbReference>
<dbReference type="RefSeq" id="XP_030633967.1">
    <property type="nucleotide sequence ID" value="XM_030778107.1"/>
</dbReference>
<feature type="domain" description="OCA" evidence="8">
    <location>
        <begin position="71"/>
        <end position="93"/>
    </location>
</feature>
<dbReference type="GO" id="GO:0003677">
    <property type="term" value="F:DNA binding"/>
    <property type="evidence" value="ECO:0007669"/>
    <property type="project" value="InterPro"/>
</dbReference>
<dbReference type="InterPro" id="IPR036770">
    <property type="entry name" value="Ankyrin_rpt-contain_sf"/>
</dbReference>
<dbReference type="GO" id="GO:0070974">
    <property type="term" value="F:POU domain binding"/>
    <property type="evidence" value="ECO:0007669"/>
    <property type="project" value="InterPro"/>
</dbReference>
<evidence type="ECO:0000256" key="6">
    <source>
        <dbReference type="PROSITE-ProRule" id="PRU00023"/>
    </source>
</evidence>
<feature type="compositionally biased region" description="Basic and acidic residues" evidence="7">
    <location>
        <begin position="109"/>
        <end position="124"/>
    </location>
</feature>
<dbReference type="GO" id="GO:0005634">
    <property type="term" value="C:nucleus"/>
    <property type="evidence" value="ECO:0007669"/>
    <property type="project" value="TreeGrafter"/>
</dbReference>
<accession>A0A6J2VPG4</accession>
<dbReference type="PROSITE" id="PS52003">
    <property type="entry name" value="OCA"/>
    <property type="match status" value="1"/>
</dbReference>